<dbReference type="InterPro" id="IPR017850">
    <property type="entry name" value="Alkaline_phosphatase_core_sf"/>
</dbReference>
<dbReference type="Gene3D" id="3.40.720.10">
    <property type="entry name" value="Alkaline Phosphatase, subunit A"/>
    <property type="match status" value="1"/>
</dbReference>
<dbReference type="AlphaFoldDB" id="A0AA41QZV8"/>
<gene>
    <name evidence="1" type="ORF">MRX98_00305</name>
</gene>
<dbReference type="InterPro" id="IPR002591">
    <property type="entry name" value="Phosphodiest/P_Trfase"/>
</dbReference>
<proteinExistence type="predicted"/>
<evidence type="ECO:0000313" key="1">
    <source>
        <dbReference type="EMBL" id="MCJ8498996.1"/>
    </source>
</evidence>
<organism evidence="1 2">
    <name type="scientific">Desulfatitalea alkaliphila</name>
    <dbReference type="NCBI Taxonomy" id="2929485"/>
    <lineage>
        <taxon>Bacteria</taxon>
        <taxon>Pseudomonadati</taxon>
        <taxon>Thermodesulfobacteriota</taxon>
        <taxon>Desulfobacteria</taxon>
        <taxon>Desulfobacterales</taxon>
        <taxon>Desulfosarcinaceae</taxon>
        <taxon>Desulfatitalea</taxon>
    </lineage>
</organism>
<dbReference type="SUPFAM" id="SSF53649">
    <property type="entry name" value="Alkaline phosphatase-like"/>
    <property type="match status" value="1"/>
</dbReference>
<name>A0AA41QZV8_9BACT</name>
<keyword evidence="2" id="KW-1185">Reference proteome</keyword>
<dbReference type="EMBL" id="JALJRB010000001">
    <property type="protein sequence ID" value="MCJ8498996.1"/>
    <property type="molecule type" value="Genomic_DNA"/>
</dbReference>
<sequence>MKTDWNGKFGFLNKLRERLSIGGWSFRLLNRPQRIEKKENPGVILLKIDGLGYELFEKALAKKRLPFIRRLMQNASVSVKQFYSGMPSTTPAVQGELYYGVKTAVPAFEFFDREKAAVMTMYTPWAADATGHMLEKNGEPLLRGGTSYSNVYAAGANEARYCVQTMNMDSILRATNPIRLAAILFFHTGKILQMLAYAFLELLLAVTDFFRGLIEKQNIIKELKFIPTRIVICIVLRELIRFRVKLNIARGVRIVHASFLGYDEQAHRRGPDSLFALRTLKGIDEVIKDIYQTAEKYEGRQYHIFIYSDHGQERVRSYEQHAGKPIQTALGAILSTVGSIADISAPAFQEQPVSHHYQRALRLLGFRSRQRTNGENEAFSIQDIHITTKGPIGHIYFPAAMTDSQKTTIAEKLVREARVPMVLTLLGNRVNAFTRSGQFDLLTQYTLIFGDKREHPFARRVAADLGLLCRHSHAGDLVLSGWGRKDPPVSFAIENGAHGGPGSKETRSFVILPPVIHFPGDVLRPLDLRSQVMSLSDSSEFDGYAAK</sequence>
<dbReference type="Pfam" id="PF01663">
    <property type="entry name" value="Phosphodiest"/>
    <property type="match status" value="1"/>
</dbReference>
<dbReference type="RefSeq" id="WP_246902534.1">
    <property type="nucleotide sequence ID" value="NZ_JALJRB010000001.1"/>
</dbReference>
<protein>
    <submittedName>
        <fullName evidence="1">Alkaline phosphatase family protein</fullName>
    </submittedName>
</protein>
<dbReference type="Proteomes" id="UP001165427">
    <property type="component" value="Unassembled WGS sequence"/>
</dbReference>
<accession>A0AA41QZV8</accession>
<reference evidence="1" key="1">
    <citation type="submission" date="2022-04" db="EMBL/GenBank/DDBJ databases">
        <title>Desulfatitalea alkaliphila sp. nov., a novel anaerobic sulfate-reducing bacterium isolated from terrestrial mud volcano, Taman Peninsula, Russia.</title>
        <authorList>
            <person name="Khomyakova M.A."/>
            <person name="Merkel A.Y."/>
            <person name="Slobodkin A.I."/>
        </authorList>
    </citation>
    <scope>NUCLEOTIDE SEQUENCE</scope>
    <source>
        <strain evidence="1">M08but</strain>
    </source>
</reference>
<evidence type="ECO:0000313" key="2">
    <source>
        <dbReference type="Proteomes" id="UP001165427"/>
    </source>
</evidence>
<comment type="caution">
    <text evidence="1">The sequence shown here is derived from an EMBL/GenBank/DDBJ whole genome shotgun (WGS) entry which is preliminary data.</text>
</comment>